<organism evidence="1">
    <name type="scientific">Paraconexibacter sp. AEG42_29</name>
    <dbReference type="NCBI Taxonomy" id="2997339"/>
    <lineage>
        <taxon>Bacteria</taxon>
        <taxon>Bacillati</taxon>
        <taxon>Actinomycetota</taxon>
        <taxon>Thermoleophilia</taxon>
        <taxon>Solirubrobacterales</taxon>
        <taxon>Paraconexibacteraceae</taxon>
        <taxon>Paraconexibacter</taxon>
    </lineage>
</organism>
<dbReference type="GO" id="GO:0010124">
    <property type="term" value="P:phenylacetate catabolic process"/>
    <property type="evidence" value="ECO:0007669"/>
    <property type="project" value="InterPro"/>
</dbReference>
<dbReference type="PANTHER" id="PTHR30458:SF0">
    <property type="entry name" value="1,2-PHENYLACETYL-COA EPOXIDASE, SUBUNIT C"/>
    <property type="match status" value="1"/>
</dbReference>
<dbReference type="InterPro" id="IPR009078">
    <property type="entry name" value="Ferritin-like_SF"/>
</dbReference>
<reference evidence="1" key="1">
    <citation type="submission" date="2022-12" db="EMBL/GenBank/DDBJ databases">
        <title>Paraconexibacter alkalitolerans sp. nov. and Baekduia alba sp. nov., isolated from soil and emended description of the genera Paraconexibacter (Chun et al., 2020) and Baekduia (An et al., 2020).</title>
        <authorList>
            <person name="Vieira S."/>
            <person name="Huber K.J."/>
            <person name="Geppert A."/>
            <person name="Wolf J."/>
            <person name="Neumann-Schaal M."/>
            <person name="Muesken M."/>
            <person name="Overmann J."/>
        </authorList>
    </citation>
    <scope>NUCLEOTIDE SEQUENCE</scope>
    <source>
        <strain evidence="1">AEG42_29</strain>
    </source>
</reference>
<dbReference type="EMBL" id="CP114014">
    <property type="protein sequence ID" value="XAY07400.1"/>
    <property type="molecule type" value="Genomic_DNA"/>
</dbReference>
<dbReference type="Pfam" id="PF05138">
    <property type="entry name" value="PaaA_PaaC"/>
    <property type="match status" value="1"/>
</dbReference>
<sequence length="222" mass="24190">MVSLVGSLADNKAALGQRYGEWAVSAPALEAAVAAAAMAQDELGHARSTYPVLKALGEDTDDDDRGHCLALLDEELADWSAVIAANVVVDAVLSTFVASCVGSSVAPMAQRAQKILQEESSHRVHAEAWLKRLCRTDSSEREGFLRRLAEAWEHAGRWLGPDDDPGFAEAVEAGMISCGPAEQRRQVLDWLADRLAAEGAEVELDEPADWTRWDPQRRRWTA</sequence>
<dbReference type="KEGG" id="parq:DSM112329_04281"/>
<dbReference type="PANTHER" id="PTHR30458">
    <property type="entry name" value="PHENYLACETIC ACID DEGRADATION PROTEIN PAA"/>
    <property type="match status" value="1"/>
</dbReference>
<dbReference type="GO" id="GO:0005829">
    <property type="term" value="C:cytosol"/>
    <property type="evidence" value="ECO:0007669"/>
    <property type="project" value="TreeGrafter"/>
</dbReference>
<accession>A0AAU7B0J0</accession>
<evidence type="ECO:0000313" key="1">
    <source>
        <dbReference type="EMBL" id="XAY07400.1"/>
    </source>
</evidence>
<dbReference type="AlphaFoldDB" id="A0AAU7B0J0"/>
<dbReference type="InterPro" id="IPR012347">
    <property type="entry name" value="Ferritin-like"/>
</dbReference>
<dbReference type="InterPro" id="IPR007814">
    <property type="entry name" value="PaaA_PaaC"/>
</dbReference>
<protein>
    <recommendedName>
        <fullName evidence="2">Phenylacetate-CoA oxygenase subunit PaaI</fullName>
    </recommendedName>
</protein>
<evidence type="ECO:0008006" key="2">
    <source>
        <dbReference type="Google" id="ProtNLM"/>
    </source>
</evidence>
<dbReference type="SUPFAM" id="SSF47240">
    <property type="entry name" value="Ferritin-like"/>
    <property type="match status" value="1"/>
</dbReference>
<dbReference type="InterPro" id="IPR052703">
    <property type="entry name" value="Aromatic_CoA_ox/epox"/>
</dbReference>
<name>A0AAU7B0J0_9ACTN</name>
<proteinExistence type="predicted"/>
<gene>
    <name evidence="1" type="ORF">DSM112329_04281</name>
</gene>
<dbReference type="Gene3D" id="1.20.1260.10">
    <property type="match status" value="1"/>
</dbReference>